<gene>
    <name evidence="11" type="ORF">CLV40_101453</name>
</gene>
<protein>
    <recommendedName>
        <fullName evidence="2">histidine kinase</fullName>
        <ecNumber evidence="2">2.7.13.3</ecNumber>
    </recommendedName>
</protein>
<evidence type="ECO:0000256" key="2">
    <source>
        <dbReference type="ARBA" id="ARBA00012438"/>
    </source>
</evidence>
<dbReference type="PANTHER" id="PTHR24421">
    <property type="entry name" value="NITRATE/NITRITE SENSOR PROTEIN NARX-RELATED"/>
    <property type="match status" value="1"/>
</dbReference>
<dbReference type="GO" id="GO:0046983">
    <property type="term" value="F:protein dimerization activity"/>
    <property type="evidence" value="ECO:0007669"/>
    <property type="project" value="InterPro"/>
</dbReference>
<dbReference type="GO" id="GO:0000155">
    <property type="term" value="F:phosphorelay sensor kinase activity"/>
    <property type="evidence" value="ECO:0007669"/>
    <property type="project" value="InterPro"/>
</dbReference>
<dbReference type="SUPFAM" id="SSF55874">
    <property type="entry name" value="ATPase domain of HSP90 chaperone/DNA topoisomerase II/histidine kinase"/>
    <property type="match status" value="1"/>
</dbReference>
<evidence type="ECO:0000256" key="6">
    <source>
        <dbReference type="ARBA" id="ARBA00022777"/>
    </source>
</evidence>
<dbReference type="InterPro" id="IPR011712">
    <property type="entry name" value="Sig_transdc_His_kin_sub3_dim/P"/>
</dbReference>
<proteinExistence type="predicted"/>
<evidence type="ECO:0000256" key="4">
    <source>
        <dbReference type="ARBA" id="ARBA00022679"/>
    </source>
</evidence>
<dbReference type="Gene3D" id="3.30.565.10">
    <property type="entry name" value="Histidine kinase-like ATPase, C-terminal domain"/>
    <property type="match status" value="1"/>
</dbReference>
<evidence type="ECO:0000313" key="11">
    <source>
        <dbReference type="EMBL" id="PPK71264.1"/>
    </source>
</evidence>
<comment type="caution">
    <text evidence="11">The sequence shown here is derived from an EMBL/GenBank/DDBJ whole genome shotgun (WGS) entry which is preliminary data.</text>
</comment>
<dbReference type="GO" id="GO:0005524">
    <property type="term" value="F:ATP binding"/>
    <property type="evidence" value="ECO:0007669"/>
    <property type="project" value="UniProtKB-KW"/>
</dbReference>
<sequence>MIRTSLQALTLPPGRFLRSAWPSRSLIYLASSLVLGLLPAVGCLLVLGYDSLGPVAVASIGVVALVAAGVGLPRFDRVRRRLVDREPRTGPVTAREMVFALVSALVLSWLDVAVAVLAALVPSVLLTAPLNPGASLWMRFAGPFAGVVAIPLLAYAVTAWAGMRAAMGGSLDAELREVKRSRARLVDVFEVERRRIERDLHDGAQQRLVALTVSLGLARLDLEPGSVAAHRVEEAHRQAKEALVELRELIRGVHPKVLSDRGLAAAVAEAADRSPVPVDVELDLPRLPEAVEVAAYFVVSEALANVAKHSRATRCWITGELRGGVLTLRVGDNGVGAADPAGGGLTGLADRVAVVDGRLALSSPPGGPTVLRVEMPCP</sequence>
<feature type="transmembrane region" description="Helical" evidence="9">
    <location>
        <begin position="140"/>
        <end position="161"/>
    </location>
</feature>
<dbReference type="InterPro" id="IPR050482">
    <property type="entry name" value="Sensor_HK_TwoCompSys"/>
</dbReference>
<keyword evidence="6 11" id="KW-0418">Kinase</keyword>
<dbReference type="Proteomes" id="UP000239203">
    <property type="component" value="Unassembled WGS sequence"/>
</dbReference>
<comment type="catalytic activity">
    <reaction evidence="1">
        <text>ATP + protein L-histidine = ADP + protein N-phospho-L-histidine.</text>
        <dbReference type="EC" id="2.7.13.3"/>
    </reaction>
</comment>
<accession>A0A2S6H1D3</accession>
<feature type="transmembrane region" description="Helical" evidence="9">
    <location>
        <begin position="26"/>
        <end position="49"/>
    </location>
</feature>
<evidence type="ECO:0000256" key="3">
    <source>
        <dbReference type="ARBA" id="ARBA00022553"/>
    </source>
</evidence>
<keyword evidence="9" id="KW-0812">Transmembrane</keyword>
<evidence type="ECO:0000259" key="10">
    <source>
        <dbReference type="Pfam" id="PF07730"/>
    </source>
</evidence>
<dbReference type="AlphaFoldDB" id="A0A2S6H1D3"/>
<dbReference type="PANTHER" id="PTHR24421:SF10">
    <property type="entry name" value="NITRATE_NITRITE SENSOR PROTEIN NARQ"/>
    <property type="match status" value="1"/>
</dbReference>
<reference evidence="11 12" key="1">
    <citation type="submission" date="2018-02" db="EMBL/GenBank/DDBJ databases">
        <title>Genomic Encyclopedia of Archaeal and Bacterial Type Strains, Phase II (KMG-II): from individual species to whole genera.</title>
        <authorList>
            <person name="Goeker M."/>
        </authorList>
    </citation>
    <scope>NUCLEOTIDE SEQUENCE [LARGE SCALE GENOMIC DNA]</scope>
    <source>
        <strain evidence="11 12">YU 961-1</strain>
    </source>
</reference>
<keyword evidence="5" id="KW-0547">Nucleotide-binding</keyword>
<evidence type="ECO:0000256" key="9">
    <source>
        <dbReference type="SAM" id="Phobius"/>
    </source>
</evidence>
<feature type="domain" description="Signal transduction histidine kinase subgroup 3 dimerisation and phosphoacceptor" evidence="10">
    <location>
        <begin position="192"/>
        <end position="258"/>
    </location>
</feature>
<keyword evidence="7" id="KW-0067">ATP-binding</keyword>
<keyword evidence="9" id="KW-0472">Membrane</keyword>
<dbReference type="GO" id="GO:0016020">
    <property type="term" value="C:membrane"/>
    <property type="evidence" value="ECO:0007669"/>
    <property type="project" value="InterPro"/>
</dbReference>
<organism evidence="11 12">
    <name type="scientific">Actinokineospora auranticolor</name>
    <dbReference type="NCBI Taxonomy" id="155976"/>
    <lineage>
        <taxon>Bacteria</taxon>
        <taxon>Bacillati</taxon>
        <taxon>Actinomycetota</taxon>
        <taxon>Actinomycetes</taxon>
        <taxon>Pseudonocardiales</taxon>
        <taxon>Pseudonocardiaceae</taxon>
        <taxon>Actinokineospora</taxon>
    </lineage>
</organism>
<dbReference type="EC" id="2.7.13.3" evidence="2"/>
<evidence type="ECO:0000313" key="12">
    <source>
        <dbReference type="Proteomes" id="UP000239203"/>
    </source>
</evidence>
<keyword evidence="4" id="KW-0808">Transferase</keyword>
<keyword evidence="12" id="KW-1185">Reference proteome</keyword>
<evidence type="ECO:0000256" key="7">
    <source>
        <dbReference type="ARBA" id="ARBA00022840"/>
    </source>
</evidence>
<keyword evidence="3" id="KW-0597">Phosphoprotein</keyword>
<keyword evidence="9" id="KW-1133">Transmembrane helix</keyword>
<dbReference type="RefSeq" id="WP_181043275.1">
    <property type="nucleotide sequence ID" value="NZ_CP154825.1"/>
</dbReference>
<evidence type="ECO:0000256" key="5">
    <source>
        <dbReference type="ARBA" id="ARBA00022741"/>
    </source>
</evidence>
<evidence type="ECO:0000256" key="8">
    <source>
        <dbReference type="ARBA" id="ARBA00023012"/>
    </source>
</evidence>
<dbReference type="Pfam" id="PF07730">
    <property type="entry name" value="HisKA_3"/>
    <property type="match status" value="1"/>
</dbReference>
<dbReference type="EMBL" id="PTIX01000001">
    <property type="protein sequence ID" value="PPK71264.1"/>
    <property type="molecule type" value="Genomic_DNA"/>
</dbReference>
<name>A0A2S6H1D3_9PSEU</name>
<feature type="transmembrane region" description="Helical" evidence="9">
    <location>
        <begin position="55"/>
        <end position="76"/>
    </location>
</feature>
<keyword evidence="8" id="KW-0902">Two-component regulatory system</keyword>
<feature type="transmembrane region" description="Helical" evidence="9">
    <location>
        <begin position="97"/>
        <end position="120"/>
    </location>
</feature>
<dbReference type="InterPro" id="IPR036890">
    <property type="entry name" value="HATPase_C_sf"/>
</dbReference>
<dbReference type="CDD" id="cd16917">
    <property type="entry name" value="HATPase_UhpB-NarQ-NarX-like"/>
    <property type="match status" value="1"/>
</dbReference>
<evidence type="ECO:0000256" key="1">
    <source>
        <dbReference type="ARBA" id="ARBA00000085"/>
    </source>
</evidence>
<dbReference type="Gene3D" id="1.20.5.1930">
    <property type="match status" value="1"/>
</dbReference>